<dbReference type="InterPro" id="IPR016032">
    <property type="entry name" value="Sig_transdc_resp-reg_C-effctor"/>
</dbReference>
<comment type="caution">
    <text evidence="3">The sequence shown here is derived from an EMBL/GenBank/DDBJ whole genome shotgun (WGS) entry which is preliminary data.</text>
</comment>
<keyword evidence="1" id="KW-0597">Phosphoprotein</keyword>
<dbReference type="SMART" id="SM00240">
    <property type="entry name" value="FHA"/>
    <property type="match status" value="1"/>
</dbReference>
<evidence type="ECO:0000256" key="1">
    <source>
        <dbReference type="ARBA" id="ARBA00022553"/>
    </source>
</evidence>
<dbReference type="InterPro" id="IPR000792">
    <property type="entry name" value="Tscrpt_reg_LuxR_C"/>
</dbReference>
<dbReference type="InterPro" id="IPR036388">
    <property type="entry name" value="WH-like_DNA-bd_sf"/>
</dbReference>
<feature type="domain" description="FHA" evidence="2">
    <location>
        <begin position="30"/>
        <end position="80"/>
    </location>
</feature>
<reference evidence="3 4" key="1">
    <citation type="submission" date="2019-03" db="EMBL/GenBank/DDBJ databases">
        <title>Genomic Encyclopedia of Type Strains, Phase IV (KMG-IV): sequencing the most valuable type-strain genomes for metagenomic binning, comparative biology and taxonomic classification.</title>
        <authorList>
            <person name="Goeker M."/>
        </authorList>
    </citation>
    <scope>NUCLEOTIDE SEQUENCE [LARGE SCALE GENOMIC DNA]</scope>
    <source>
        <strain evidence="3 4">DSM 45775</strain>
    </source>
</reference>
<name>A0A4R6VN23_9PSEU</name>
<dbReference type="EMBL" id="SNYO01000001">
    <property type="protein sequence ID" value="TDQ65252.1"/>
    <property type="molecule type" value="Genomic_DNA"/>
</dbReference>
<dbReference type="CDD" id="cd00060">
    <property type="entry name" value="FHA"/>
    <property type="match status" value="1"/>
</dbReference>
<dbReference type="GO" id="GO:0006355">
    <property type="term" value="P:regulation of DNA-templated transcription"/>
    <property type="evidence" value="ECO:0007669"/>
    <property type="project" value="InterPro"/>
</dbReference>
<gene>
    <name evidence="3" type="ORF">EV188_101502</name>
</gene>
<dbReference type="SUPFAM" id="SSF49879">
    <property type="entry name" value="SMAD/FHA domain"/>
    <property type="match status" value="1"/>
</dbReference>
<dbReference type="SMART" id="SM00421">
    <property type="entry name" value="HTH_LUXR"/>
    <property type="match status" value="1"/>
</dbReference>
<evidence type="ECO:0000259" key="2">
    <source>
        <dbReference type="PROSITE" id="PS50006"/>
    </source>
</evidence>
<dbReference type="Gene3D" id="2.60.200.20">
    <property type="match status" value="1"/>
</dbReference>
<dbReference type="PANTHER" id="PTHR23308">
    <property type="entry name" value="NUCLEAR INHIBITOR OF PROTEIN PHOSPHATASE-1"/>
    <property type="match status" value="1"/>
</dbReference>
<evidence type="ECO:0000313" key="3">
    <source>
        <dbReference type="EMBL" id="TDQ65252.1"/>
    </source>
</evidence>
<dbReference type="GO" id="GO:0003677">
    <property type="term" value="F:DNA binding"/>
    <property type="evidence" value="ECO:0007669"/>
    <property type="project" value="InterPro"/>
</dbReference>
<organism evidence="3 4">
    <name type="scientific">Actinomycetospora succinea</name>
    <dbReference type="NCBI Taxonomy" id="663603"/>
    <lineage>
        <taxon>Bacteria</taxon>
        <taxon>Bacillati</taxon>
        <taxon>Actinomycetota</taxon>
        <taxon>Actinomycetes</taxon>
        <taxon>Pseudonocardiales</taxon>
        <taxon>Pseudonocardiaceae</taxon>
        <taxon>Actinomycetospora</taxon>
    </lineage>
</organism>
<protein>
    <submittedName>
        <fullName evidence="3">FHA domain-containing protein</fullName>
    </submittedName>
</protein>
<keyword evidence="4" id="KW-1185">Reference proteome</keyword>
<dbReference type="InterPro" id="IPR008984">
    <property type="entry name" value="SMAD_FHA_dom_sf"/>
</dbReference>
<dbReference type="RefSeq" id="WP_133824636.1">
    <property type="nucleotide sequence ID" value="NZ_BAABHR010000073.1"/>
</dbReference>
<dbReference type="InterPro" id="IPR050923">
    <property type="entry name" value="Cell_Proc_Reg/RNA_Proc"/>
</dbReference>
<dbReference type="Proteomes" id="UP000295705">
    <property type="component" value="Unassembled WGS sequence"/>
</dbReference>
<dbReference type="InterPro" id="IPR000253">
    <property type="entry name" value="FHA_dom"/>
</dbReference>
<evidence type="ECO:0000313" key="4">
    <source>
        <dbReference type="Proteomes" id="UP000295705"/>
    </source>
</evidence>
<dbReference type="Gene3D" id="1.10.10.10">
    <property type="entry name" value="Winged helix-like DNA-binding domain superfamily/Winged helix DNA-binding domain"/>
    <property type="match status" value="1"/>
</dbReference>
<sequence length="201" mass="21421">MTSDAGRPTSFLEVWRPGGVEVVLLAGPSMTIGREEGNGIVLDHDGQVSSLHAVLQSYGAGWAIRDLGSTNGTVVAGERLIAERALRHGDAIHVGATRLVFRGAASRAAPTKAPRKAPELTRRERDVLVALCRPLFSGAVFTEPATARAVAAELVVSEAAVKQHLLRLYDKFELDPTSTRRRVELANAALQRGAVTPAELT</sequence>
<dbReference type="OrthoDB" id="5111283at2"/>
<dbReference type="AlphaFoldDB" id="A0A4R6VN23"/>
<dbReference type="PROSITE" id="PS50006">
    <property type="entry name" value="FHA_DOMAIN"/>
    <property type="match status" value="1"/>
</dbReference>
<proteinExistence type="predicted"/>
<accession>A0A4R6VN23</accession>
<dbReference type="SUPFAM" id="SSF46894">
    <property type="entry name" value="C-terminal effector domain of the bipartite response regulators"/>
    <property type="match status" value="1"/>
</dbReference>
<dbReference type="Pfam" id="PF00498">
    <property type="entry name" value="FHA"/>
    <property type="match status" value="1"/>
</dbReference>